<dbReference type="AlphaFoldDB" id="A0A370C5D6"/>
<evidence type="ECO:0000313" key="2">
    <source>
        <dbReference type="EMBL" id="RDH23048.1"/>
    </source>
</evidence>
<evidence type="ECO:0000256" key="1">
    <source>
        <dbReference type="SAM" id="MobiDB-lite"/>
    </source>
</evidence>
<protein>
    <submittedName>
        <fullName evidence="2">Uncharacterized protein</fullName>
    </submittedName>
</protein>
<reference evidence="2 3" key="1">
    <citation type="submission" date="2018-07" db="EMBL/GenBank/DDBJ databases">
        <title>Section-level genome sequencing of Aspergillus section Nigri to investigate inter- and intra-species variation.</title>
        <authorList>
            <consortium name="DOE Joint Genome Institute"/>
            <person name="Vesth T.C."/>
            <person name="Nybo J.L."/>
            <person name="Theobald S."/>
            <person name="Frisvad J.C."/>
            <person name="Larsen T.O."/>
            <person name="Nielsen K.F."/>
            <person name="Hoof J.B."/>
            <person name="Brandl J."/>
            <person name="Salamov A."/>
            <person name="Riley R."/>
            <person name="Gladden J.M."/>
            <person name="Phatale P."/>
            <person name="Nielsen M.T."/>
            <person name="Lyhne E.K."/>
            <person name="Kogle M.E."/>
            <person name="Strasser K."/>
            <person name="McDonnell E."/>
            <person name="Barry K."/>
            <person name="Clum A."/>
            <person name="Chen C."/>
            <person name="Nolan M."/>
            <person name="Sandor L."/>
            <person name="Kuo A."/>
            <person name="Lipzen A."/>
            <person name="Hainaut M."/>
            <person name="Drula E."/>
            <person name="Tsang A."/>
            <person name="Magnuson J.K."/>
            <person name="Henrissat B."/>
            <person name="Wiebenga A."/>
            <person name="Simmons B.A."/>
            <person name="Makela M.R."/>
            <person name="De vries R.P."/>
            <person name="Grigoriev I.V."/>
            <person name="Mortensen U.H."/>
            <person name="Baker S.E."/>
            <person name="Andersen M.R."/>
        </authorList>
    </citation>
    <scope>NUCLEOTIDE SEQUENCE [LARGE SCALE GENOMIC DNA]</scope>
    <source>
        <strain evidence="2 3">ATCC 13496</strain>
    </source>
</reference>
<dbReference type="Proteomes" id="UP000253845">
    <property type="component" value="Unassembled WGS sequence"/>
</dbReference>
<dbReference type="VEuPathDB" id="FungiDB:M747DRAFT_232268"/>
<feature type="region of interest" description="Disordered" evidence="1">
    <location>
        <begin position="1"/>
        <end position="32"/>
    </location>
</feature>
<gene>
    <name evidence="2" type="ORF">M747DRAFT_232268</name>
</gene>
<feature type="compositionally biased region" description="Acidic residues" evidence="1">
    <location>
        <begin position="8"/>
        <end position="18"/>
    </location>
</feature>
<evidence type="ECO:0000313" key="3">
    <source>
        <dbReference type="Proteomes" id="UP000253845"/>
    </source>
</evidence>
<accession>A0A370C5D6</accession>
<dbReference type="InterPro" id="IPR043502">
    <property type="entry name" value="DNA/RNA_pol_sf"/>
</dbReference>
<organism evidence="2 3">
    <name type="scientific">Aspergillus niger ATCC 13496</name>
    <dbReference type="NCBI Taxonomy" id="1353008"/>
    <lineage>
        <taxon>Eukaryota</taxon>
        <taxon>Fungi</taxon>
        <taxon>Dikarya</taxon>
        <taxon>Ascomycota</taxon>
        <taxon>Pezizomycotina</taxon>
        <taxon>Eurotiomycetes</taxon>
        <taxon>Eurotiomycetidae</taxon>
        <taxon>Eurotiales</taxon>
        <taxon>Aspergillaceae</taxon>
        <taxon>Aspergillus</taxon>
        <taxon>Aspergillus subgen. Circumdati</taxon>
    </lineage>
</organism>
<dbReference type="EMBL" id="KZ851905">
    <property type="protein sequence ID" value="RDH23048.1"/>
    <property type="molecule type" value="Genomic_DNA"/>
</dbReference>
<dbReference type="SUPFAM" id="SSF56672">
    <property type="entry name" value="DNA/RNA polymerases"/>
    <property type="match status" value="1"/>
</dbReference>
<sequence>MKQRVKLDDDESDADLESLSEPSSDSDSSETENYLPGVLITNTITATSAVVCVAQVAENANISTKKNKGDDDVDLDSIKISIVIPEFGPILLTDADVSNAWGEEYACRVRVVLDKYSLFFRPELGHFKGEEMGIPFHDERDVKGLKQNPYSLTYRDHAAMDGILDPLHKTGQVEKVPLDRLSSPVFVVWQYNKPRVIIDLRRVNTRIIMHIRCHDKTTSSAHLAAP</sequence>
<dbReference type="Gene3D" id="3.10.10.10">
    <property type="entry name" value="HIV Type 1 Reverse Transcriptase, subunit A, domain 1"/>
    <property type="match status" value="1"/>
</dbReference>
<proteinExistence type="predicted"/>
<name>A0A370C5D6_ASPNG</name>